<dbReference type="PANTHER" id="PTHR48098">
    <property type="entry name" value="ENTEROCHELIN ESTERASE-RELATED"/>
    <property type="match status" value="1"/>
</dbReference>
<protein>
    <submittedName>
        <fullName evidence="1">Alpha/beta fold hydrolase</fullName>
    </submittedName>
</protein>
<accession>A0A9D0Z8X0</accession>
<name>A0A9D0Z8X0_9FIRM</name>
<organism evidence="1 2">
    <name type="scientific">Candidatus Avoscillospira stercorigallinarum</name>
    <dbReference type="NCBI Taxonomy" id="2840708"/>
    <lineage>
        <taxon>Bacteria</taxon>
        <taxon>Bacillati</taxon>
        <taxon>Bacillota</taxon>
        <taxon>Clostridia</taxon>
        <taxon>Eubacteriales</taxon>
        <taxon>Oscillospiraceae</taxon>
        <taxon>Oscillospiraceae incertae sedis</taxon>
        <taxon>Candidatus Avoscillospira</taxon>
    </lineage>
</organism>
<dbReference type="SUPFAM" id="SSF53474">
    <property type="entry name" value="alpha/beta-Hydrolases"/>
    <property type="match status" value="1"/>
</dbReference>
<reference evidence="1" key="1">
    <citation type="submission" date="2020-10" db="EMBL/GenBank/DDBJ databases">
        <authorList>
            <person name="Gilroy R."/>
        </authorList>
    </citation>
    <scope>NUCLEOTIDE SEQUENCE</scope>
    <source>
        <strain evidence="1">ChiSjej2B20-13462</strain>
    </source>
</reference>
<dbReference type="Gene3D" id="3.40.50.1820">
    <property type="entry name" value="alpha/beta hydrolase"/>
    <property type="match status" value="1"/>
</dbReference>
<comment type="caution">
    <text evidence="1">The sequence shown here is derived from an EMBL/GenBank/DDBJ whole genome shotgun (WGS) entry which is preliminary data.</text>
</comment>
<dbReference type="InterPro" id="IPR050583">
    <property type="entry name" value="Mycobacterial_A85_antigen"/>
</dbReference>
<dbReference type="PANTHER" id="PTHR48098:SF1">
    <property type="entry name" value="DIACYLGLYCEROL ACYLTRANSFERASE_MYCOLYLTRANSFERASE AG85A"/>
    <property type="match status" value="1"/>
</dbReference>
<keyword evidence="1" id="KW-0378">Hydrolase</keyword>
<dbReference type="InterPro" id="IPR000801">
    <property type="entry name" value="Esterase-like"/>
</dbReference>
<dbReference type="AlphaFoldDB" id="A0A9D0Z8X0"/>
<dbReference type="InterPro" id="IPR029058">
    <property type="entry name" value="AB_hydrolase_fold"/>
</dbReference>
<dbReference type="EMBL" id="DVFN01000102">
    <property type="protein sequence ID" value="HIQ70080.1"/>
    <property type="molecule type" value="Genomic_DNA"/>
</dbReference>
<evidence type="ECO:0000313" key="2">
    <source>
        <dbReference type="Proteomes" id="UP000886874"/>
    </source>
</evidence>
<evidence type="ECO:0000313" key="1">
    <source>
        <dbReference type="EMBL" id="HIQ70080.1"/>
    </source>
</evidence>
<gene>
    <name evidence="1" type="ORF">IAA67_07110</name>
</gene>
<dbReference type="Pfam" id="PF00756">
    <property type="entry name" value="Esterase"/>
    <property type="match status" value="1"/>
</dbReference>
<dbReference type="Proteomes" id="UP000886874">
    <property type="component" value="Unassembled WGS sequence"/>
</dbReference>
<sequence length="265" mass="29722">MAICTIEYFSNKLRQFTKFKAILPNDLPPEMVAGNPHFQRPMQTLILLHGYSGSETDWLYNTQISALAGRYNLAILCPNGGNSFYLDGPETGRQYGAFVGEELPDYAARLFGLSRDRADTFIGGFSMGGFGAIHTALQYPERFSKVISFSAALIHRRVAAMTPETQDPIANYAYYRHIFQEPANLPASVNNPEYLTDALLARGTPLPQLFLAVGFSDFLYEDNQSFLRFLSDRGVNYRYAEGPGVHDFQFVSAHLEEALDFLKEV</sequence>
<reference evidence="1" key="2">
    <citation type="journal article" date="2021" name="PeerJ">
        <title>Extensive microbial diversity within the chicken gut microbiome revealed by metagenomics and culture.</title>
        <authorList>
            <person name="Gilroy R."/>
            <person name="Ravi A."/>
            <person name="Getino M."/>
            <person name="Pursley I."/>
            <person name="Horton D.L."/>
            <person name="Alikhan N.F."/>
            <person name="Baker D."/>
            <person name="Gharbi K."/>
            <person name="Hall N."/>
            <person name="Watson M."/>
            <person name="Adriaenssens E.M."/>
            <person name="Foster-Nyarko E."/>
            <person name="Jarju S."/>
            <person name="Secka A."/>
            <person name="Antonio M."/>
            <person name="Oren A."/>
            <person name="Chaudhuri R.R."/>
            <person name="La Ragione R."/>
            <person name="Hildebrand F."/>
            <person name="Pallen M.J."/>
        </authorList>
    </citation>
    <scope>NUCLEOTIDE SEQUENCE</scope>
    <source>
        <strain evidence="1">ChiSjej2B20-13462</strain>
    </source>
</reference>
<dbReference type="GO" id="GO:0016747">
    <property type="term" value="F:acyltransferase activity, transferring groups other than amino-acyl groups"/>
    <property type="evidence" value="ECO:0007669"/>
    <property type="project" value="TreeGrafter"/>
</dbReference>
<dbReference type="GO" id="GO:0016787">
    <property type="term" value="F:hydrolase activity"/>
    <property type="evidence" value="ECO:0007669"/>
    <property type="project" value="UniProtKB-KW"/>
</dbReference>
<proteinExistence type="predicted"/>